<dbReference type="InterPro" id="IPR009057">
    <property type="entry name" value="Homeodomain-like_sf"/>
</dbReference>
<dbReference type="InterPro" id="IPR001005">
    <property type="entry name" value="SANT/Myb"/>
</dbReference>
<evidence type="ECO:0008006" key="7">
    <source>
        <dbReference type="Google" id="ProtNLM"/>
    </source>
</evidence>
<dbReference type="Proteomes" id="UP001527925">
    <property type="component" value="Unassembled WGS sequence"/>
</dbReference>
<feature type="region of interest" description="Disordered" evidence="4">
    <location>
        <begin position="168"/>
        <end position="190"/>
    </location>
</feature>
<dbReference type="EMBL" id="JADGIZ020000052">
    <property type="protein sequence ID" value="KAL2913064.1"/>
    <property type="molecule type" value="Genomic_DNA"/>
</dbReference>
<dbReference type="PANTHER" id="PTHR16088">
    <property type="entry name" value="YY1 ASSOCIATED PROTEIN-RELATED"/>
    <property type="match status" value="1"/>
</dbReference>
<evidence type="ECO:0000313" key="6">
    <source>
        <dbReference type="Proteomes" id="UP001527925"/>
    </source>
</evidence>
<feature type="compositionally biased region" description="Low complexity" evidence="4">
    <location>
        <begin position="12"/>
        <end position="27"/>
    </location>
</feature>
<feature type="region of interest" description="Disordered" evidence="4">
    <location>
        <begin position="802"/>
        <end position="825"/>
    </location>
</feature>
<evidence type="ECO:0000313" key="5">
    <source>
        <dbReference type="EMBL" id="KAL2913064.1"/>
    </source>
</evidence>
<evidence type="ECO:0000256" key="3">
    <source>
        <dbReference type="ARBA" id="ARBA00023242"/>
    </source>
</evidence>
<keyword evidence="1" id="KW-0805">Transcription regulation</keyword>
<feature type="region of interest" description="Disordered" evidence="4">
    <location>
        <begin position="1185"/>
        <end position="1279"/>
    </location>
</feature>
<evidence type="ECO:0000256" key="1">
    <source>
        <dbReference type="ARBA" id="ARBA00023015"/>
    </source>
</evidence>
<feature type="region of interest" description="Disordered" evidence="4">
    <location>
        <begin position="901"/>
        <end position="929"/>
    </location>
</feature>
<sequence length="1324" mass="140847">MDSPPAHDGRLHPASPSPAHDAASPSAAFDRDLLDLINWDDEPLGRPALDTPPAHGTLAAAPTSTPTAAPAGTSAAAEPAGAEAAPEALVLGPLESLLLAPTLSASASAPASATTPAVGIGKATPLAPASASAAQPSRARRDKHASALAAAHPRVASDVFLAPAHGHEEQLARAATPTNRLSDPAHAREPTPASLLHDLFGQDLWMHSEADPVSSQQPAQIPFNALTPDMRDLYNSLVRNMDAVPPQYLPQQPPQQILPPLQPRFPSARAAIDVATAAAAAANSKTRVGVLRSEADAASSPAALLSDDEAPSGIDEYDGDGISRAEVDDLFREAIEACPETQIAIGLRQVGPPNWIEGGSNLFTVEQIELLKTQLMQNLQLCIQSYCVERTIGERTSRNCQFWESQLMHHSIMRDNALAQFGNRSLFDMPAVELIPQVVAADFRPHSPESRDFLANYRNRVQLKVKSYYLSVSKSKKSAQESAPETPVGAASSHQQQQLNTHTHTPPQQQDLQAHQASLAAQHQVPRSRTGASPAVLPEQTLALLSRFDDMFDPRLALDIISVKSSHLTPFSAEEDMLMYLGFHSFGFNDVPSIRAHFLPARTHNQIKYRYKNVINRGIIGFVRELYLQPFRMLLLPEKQLIVAGARKFGPSFKFATTILFPRCPNTLLQIAWDDLFRIGELQHSWESIKSGALGSSALSRLAFSRKRRRERGDVLVPPIEPDESKRQRVTQELDASAVAAPSAASLAAAAIETRAAAHQPPLDLPNMLATMLADSSGDPTQNTARVMVLLMQMALELARMTARQNRDQSNLGTDRRTDQGADSNGIGGLAAMVATMQQLIASSSAPGGASIDMTGALGSLVAHAPLAPSSAAMMPSPAPSKLMLPHAADALDHETQAQARAPNLSARTGVPTPKRTSPVDGPPHMSSDAGYLASVQSSEIDMPPAPQDRPLAQLVRPVAKRAMPGRRSETLAAEEESALNWNSDLETDFESGPAAASHSAFGVVAASTAGASHAGHDGEATSPLAKVEDQLERAKSDLRGAVLGSDDSANRTPRPAIRLSGFYSCNSDTESETEADTRRKECADTHNEATLTQTTEDLARVKASDTAALDSWKLEIHGDGDSSMALARAPAMTSAIGEAGVLDRDTFERHLDTLLSRTRPVPPLPPSLALRNSPLLQMLATPGGITTPAPVSTPATRVVSGSRVSRPTPTPHSSGFPPPPIAPPATPLPVGGPDHADTMLGFTYTDGEGGPATPLVSRGVGRAGSRRRKSKPDEISPMSFAPMKTRRKMLDESIGLGKRSKRGVLTTHTLDMAQTSMPTHSAS</sequence>
<dbReference type="PANTHER" id="PTHR16088:SF3">
    <property type="entry name" value="GON-4-LIKE PROTEIN"/>
    <property type="match status" value="1"/>
</dbReference>
<accession>A0ABR4N0P0</accession>
<feature type="region of interest" description="Disordered" evidence="4">
    <location>
        <begin position="1"/>
        <end position="27"/>
    </location>
</feature>
<comment type="caution">
    <text evidence="5">The sequence shown here is derived from an EMBL/GenBank/DDBJ whole genome shotgun (WGS) entry which is preliminary data.</text>
</comment>
<feature type="compositionally biased region" description="Low complexity" evidence="4">
    <location>
        <begin position="56"/>
        <end position="80"/>
    </location>
</feature>
<dbReference type="InterPro" id="IPR052435">
    <property type="entry name" value="YY1-Transcr_Regul"/>
</dbReference>
<feature type="region of interest" description="Disordered" evidence="4">
    <location>
        <begin position="129"/>
        <end position="149"/>
    </location>
</feature>
<keyword evidence="3" id="KW-0539">Nucleus</keyword>
<evidence type="ECO:0000256" key="2">
    <source>
        <dbReference type="ARBA" id="ARBA00023163"/>
    </source>
</evidence>
<dbReference type="SUPFAM" id="SSF46689">
    <property type="entry name" value="Homeodomain-like"/>
    <property type="match status" value="1"/>
</dbReference>
<dbReference type="CDD" id="cd00167">
    <property type="entry name" value="SANT"/>
    <property type="match status" value="1"/>
</dbReference>
<feature type="compositionally biased region" description="Basic and acidic residues" evidence="4">
    <location>
        <begin position="1"/>
        <end position="11"/>
    </location>
</feature>
<reference evidence="5 6" key="1">
    <citation type="submission" date="2023-09" db="EMBL/GenBank/DDBJ databases">
        <title>Pangenome analysis of Batrachochytrium dendrobatidis and related Chytrids.</title>
        <authorList>
            <person name="Yacoub M.N."/>
            <person name="Stajich J.E."/>
            <person name="James T.Y."/>
        </authorList>
    </citation>
    <scope>NUCLEOTIDE SEQUENCE [LARGE SCALE GENOMIC DNA]</scope>
    <source>
        <strain evidence="5 6">JEL0888</strain>
    </source>
</reference>
<keyword evidence="6" id="KW-1185">Reference proteome</keyword>
<gene>
    <name evidence="5" type="ORF">HK105_207409</name>
</gene>
<protein>
    <recommendedName>
        <fullName evidence="7">Myb-like domain-containing protein</fullName>
    </recommendedName>
</protein>
<feature type="compositionally biased region" description="Low complexity" evidence="4">
    <location>
        <begin position="494"/>
        <end position="524"/>
    </location>
</feature>
<keyword evidence="2" id="KW-0804">Transcription</keyword>
<feature type="region of interest" description="Disordered" evidence="4">
    <location>
        <begin position="40"/>
        <end position="80"/>
    </location>
</feature>
<feature type="compositionally biased region" description="Pro residues" evidence="4">
    <location>
        <begin position="1217"/>
        <end position="1228"/>
    </location>
</feature>
<proteinExistence type="predicted"/>
<evidence type="ECO:0000256" key="4">
    <source>
        <dbReference type="SAM" id="MobiDB-lite"/>
    </source>
</evidence>
<organism evidence="5 6">
    <name type="scientific">Polyrhizophydium stewartii</name>
    <dbReference type="NCBI Taxonomy" id="2732419"/>
    <lineage>
        <taxon>Eukaryota</taxon>
        <taxon>Fungi</taxon>
        <taxon>Fungi incertae sedis</taxon>
        <taxon>Chytridiomycota</taxon>
        <taxon>Chytridiomycota incertae sedis</taxon>
        <taxon>Chytridiomycetes</taxon>
        <taxon>Rhizophydiales</taxon>
        <taxon>Rhizophydiales incertae sedis</taxon>
        <taxon>Polyrhizophydium</taxon>
    </lineage>
</organism>
<feature type="region of interest" description="Disordered" evidence="4">
    <location>
        <begin position="478"/>
        <end position="533"/>
    </location>
</feature>
<name>A0ABR4N0P0_9FUNG</name>